<dbReference type="Proteomes" id="UP000249185">
    <property type="component" value="Unassembled WGS sequence"/>
</dbReference>
<feature type="transmembrane region" description="Helical" evidence="9">
    <location>
        <begin position="59"/>
        <end position="80"/>
    </location>
</feature>
<evidence type="ECO:0000313" key="11">
    <source>
        <dbReference type="Proteomes" id="UP000249185"/>
    </source>
</evidence>
<evidence type="ECO:0000313" key="10">
    <source>
        <dbReference type="EMBL" id="PZQ47026.1"/>
    </source>
</evidence>
<keyword evidence="6 9" id="KW-1133">Transmembrane helix</keyword>
<evidence type="ECO:0000256" key="5">
    <source>
        <dbReference type="ARBA" id="ARBA00022692"/>
    </source>
</evidence>
<dbReference type="PANTHER" id="PTHR32196:SF21">
    <property type="entry name" value="ABC TRANSPORTER PERMEASE PROTEIN YPHD-RELATED"/>
    <property type="match status" value="1"/>
</dbReference>
<evidence type="ECO:0000256" key="1">
    <source>
        <dbReference type="ARBA" id="ARBA00004651"/>
    </source>
</evidence>
<dbReference type="EMBL" id="QFPW01000019">
    <property type="protein sequence ID" value="PZQ47026.1"/>
    <property type="molecule type" value="Genomic_DNA"/>
</dbReference>
<feature type="transmembrane region" description="Helical" evidence="9">
    <location>
        <begin position="225"/>
        <end position="246"/>
    </location>
</feature>
<feature type="transmembrane region" description="Helical" evidence="9">
    <location>
        <begin position="258"/>
        <end position="276"/>
    </location>
</feature>
<organism evidence="10 11">
    <name type="scientific">Rhodovulum sulfidophilum</name>
    <name type="common">Rhodobacter sulfidophilus</name>
    <dbReference type="NCBI Taxonomy" id="35806"/>
    <lineage>
        <taxon>Bacteria</taxon>
        <taxon>Pseudomonadati</taxon>
        <taxon>Pseudomonadota</taxon>
        <taxon>Alphaproteobacteria</taxon>
        <taxon>Rhodobacterales</taxon>
        <taxon>Paracoccaceae</taxon>
        <taxon>Rhodovulum</taxon>
    </lineage>
</organism>
<reference evidence="10 11" key="1">
    <citation type="submission" date="2017-08" db="EMBL/GenBank/DDBJ databases">
        <title>Infants hospitalized years apart are colonized by the same room-sourced microbial strains.</title>
        <authorList>
            <person name="Brooks B."/>
            <person name="Olm M.R."/>
            <person name="Firek B.A."/>
            <person name="Baker R."/>
            <person name="Thomas B.C."/>
            <person name="Morowitz M.J."/>
            <person name="Banfield J.F."/>
        </authorList>
    </citation>
    <scope>NUCLEOTIDE SEQUENCE [LARGE SCALE GENOMIC DNA]</scope>
    <source>
        <strain evidence="10">S2_005_002_R2_34</strain>
    </source>
</reference>
<evidence type="ECO:0000256" key="8">
    <source>
        <dbReference type="SAM" id="MobiDB-lite"/>
    </source>
</evidence>
<keyword evidence="7 9" id="KW-0472">Membrane</keyword>
<dbReference type="AlphaFoldDB" id="A0A2W5N0Y2"/>
<sequence length="347" mass="35052">MSDSTALSEPGTSATPKPAGARLSSDAIVTRILLGALILLALVFALRSPAFFTARNLEVILTNYAAVGLVAAIMALLVIAGSVDLSVGSNIGLSGMVTALAATGGLAPEASILAGVATGAGIGLVNGFFCATLGFNPIIVTLGMMSLLRGATLLLNPTEVYGLGDTFFWIGNGDFLGIPVLVWAVGLAFGLAALFTSTTVWGRYVYAIGLNRQAATLAALPVRRVLLALHAAVGAAAGLAGVLLAARLDGASPGSLGLTLEMQILTIVLLGGVAFAGGRGRVFGVFLAWLFLGVLGNGLTLLNVPPFVQLVASGLALVLAASIDALGAWYQRRRAVRAARGRSGTAA</sequence>
<proteinExistence type="predicted"/>
<keyword evidence="4" id="KW-0997">Cell inner membrane</keyword>
<accession>A0A2W5N0Y2</accession>
<evidence type="ECO:0000256" key="9">
    <source>
        <dbReference type="SAM" id="Phobius"/>
    </source>
</evidence>
<name>A0A2W5N0Y2_RHOSU</name>
<evidence type="ECO:0000256" key="3">
    <source>
        <dbReference type="ARBA" id="ARBA00022475"/>
    </source>
</evidence>
<feature type="region of interest" description="Disordered" evidence="8">
    <location>
        <begin position="1"/>
        <end position="20"/>
    </location>
</feature>
<feature type="transmembrane region" description="Helical" evidence="9">
    <location>
        <begin position="110"/>
        <end position="131"/>
    </location>
</feature>
<gene>
    <name evidence="10" type="ORF">DI556_18745</name>
</gene>
<feature type="transmembrane region" description="Helical" evidence="9">
    <location>
        <begin position="310"/>
        <end position="330"/>
    </location>
</feature>
<comment type="caution">
    <text evidence="10">The sequence shown here is derived from an EMBL/GenBank/DDBJ whole genome shotgun (WGS) entry which is preliminary data.</text>
</comment>
<feature type="transmembrane region" description="Helical" evidence="9">
    <location>
        <begin position="28"/>
        <end position="47"/>
    </location>
</feature>
<evidence type="ECO:0000256" key="7">
    <source>
        <dbReference type="ARBA" id="ARBA00023136"/>
    </source>
</evidence>
<protein>
    <submittedName>
        <fullName evidence="10">ABC transporter permease</fullName>
    </submittedName>
</protein>
<feature type="transmembrane region" description="Helical" evidence="9">
    <location>
        <begin position="283"/>
        <end position="304"/>
    </location>
</feature>
<keyword evidence="2" id="KW-0813">Transport</keyword>
<dbReference type="GO" id="GO:0022857">
    <property type="term" value="F:transmembrane transporter activity"/>
    <property type="evidence" value="ECO:0007669"/>
    <property type="project" value="InterPro"/>
</dbReference>
<evidence type="ECO:0000256" key="4">
    <source>
        <dbReference type="ARBA" id="ARBA00022519"/>
    </source>
</evidence>
<feature type="transmembrane region" description="Helical" evidence="9">
    <location>
        <begin position="175"/>
        <end position="204"/>
    </location>
</feature>
<feature type="compositionally biased region" description="Polar residues" evidence="8">
    <location>
        <begin position="1"/>
        <end position="15"/>
    </location>
</feature>
<evidence type="ECO:0000256" key="6">
    <source>
        <dbReference type="ARBA" id="ARBA00022989"/>
    </source>
</evidence>
<dbReference type="PANTHER" id="PTHR32196">
    <property type="entry name" value="ABC TRANSPORTER PERMEASE PROTEIN YPHD-RELATED-RELATED"/>
    <property type="match status" value="1"/>
</dbReference>
<keyword evidence="3" id="KW-1003">Cell membrane</keyword>
<dbReference type="Pfam" id="PF02653">
    <property type="entry name" value="BPD_transp_2"/>
    <property type="match status" value="1"/>
</dbReference>
<evidence type="ECO:0000256" key="2">
    <source>
        <dbReference type="ARBA" id="ARBA00022448"/>
    </source>
</evidence>
<dbReference type="CDD" id="cd06579">
    <property type="entry name" value="TM_PBP1_transp_AraH_like"/>
    <property type="match status" value="1"/>
</dbReference>
<dbReference type="GO" id="GO:0005886">
    <property type="term" value="C:plasma membrane"/>
    <property type="evidence" value="ECO:0007669"/>
    <property type="project" value="UniProtKB-SubCell"/>
</dbReference>
<comment type="subcellular location">
    <subcellularLocation>
        <location evidence="1">Cell membrane</location>
        <topology evidence="1">Multi-pass membrane protein</topology>
    </subcellularLocation>
</comment>
<keyword evidence="5 9" id="KW-0812">Transmembrane</keyword>
<dbReference type="InterPro" id="IPR001851">
    <property type="entry name" value="ABC_transp_permease"/>
</dbReference>